<dbReference type="GO" id="GO:0016042">
    <property type="term" value="P:lipid catabolic process"/>
    <property type="evidence" value="ECO:0007669"/>
    <property type="project" value="UniProtKB-KW"/>
</dbReference>
<evidence type="ECO:0000256" key="1">
    <source>
        <dbReference type="ARBA" id="ARBA00004496"/>
    </source>
</evidence>
<comment type="catalytic activity">
    <reaction evidence="10">
        <text>1-O-hexadecyl-2-acetyl-sn-glycero-3-phosphate + H2O = 1-O-hexadecyl-sn-glycero-3-phosphate + acetate + H(+)</text>
        <dbReference type="Rhea" id="RHEA:41704"/>
        <dbReference type="ChEBI" id="CHEBI:15377"/>
        <dbReference type="ChEBI" id="CHEBI:15378"/>
        <dbReference type="ChEBI" id="CHEBI:30089"/>
        <dbReference type="ChEBI" id="CHEBI:77580"/>
        <dbReference type="ChEBI" id="CHEBI:78385"/>
    </reaction>
    <physiologicalReaction direction="left-to-right" evidence="10">
        <dbReference type="Rhea" id="RHEA:41705"/>
    </physiologicalReaction>
</comment>
<sequence length="271" mass="29958">MSQSFLADFKSRVARQRAADGFCARSQNSHEHAVPGDSTQHRWGDSEVMSAGDPNPAATPTPCEDTQGDGRWMSMHNRFVSDSKDKEPDVLFVGDSLVQLLHQFGVWRELFSPLHALNFGVGGDATQHVLWRLTNGELDHISPKVVVLWVGTNNHGQTAEQICGGIMAIVQVIKNKLPQAHTLVLGILPRGKLPNRLRERNGQVNMLVQEAVSALPHASFLDVDPGFVHSDGSISHQDMYDYLHLTPHAYQAVCQPLHARLKSMLEKPAEN</sequence>
<comment type="function">
    <text evidence="15">Alpha1 catalytic subunit of the cytosolic type I platelet-activating factor (PAF) acetylhydrolase (PAF-AH (I)) heterotetrameric enzyme that catalyzes the hydrolyze of the acetyl group at the sn-2 position of PAF and its analogs and modulates the action of PAF. The activity and substrate specificity of PAF-AH (I) are affected by its subunit composition. Both alpha1/alpha1 homodimer (PAFAH1B3/PAFAH1B3 homodimer) and alpha1/alpha2 heterodimer(PAFAH1B3/PAFAH1B2 heterodimer) hydrolyze 1-O-alkyl-2-acetyl-sn-glycero-3-phosphoric acid (AAGPA) more efficiently than PAF, but they have little hydrolytic activity towards 1-O-alkyl-2-acetyl-sn-glycero-3-phosphorylethanolamine (AAGPE). Plays an important role during the development of brain.</text>
</comment>
<dbReference type="PANTHER" id="PTHR11852:SF2">
    <property type="entry name" value="PLATELET-ACTIVATING FACTOR ACETYLHYDROLASE IB SUBUNIT ALPHA1"/>
    <property type="match status" value="1"/>
</dbReference>
<evidence type="ECO:0000256" key="4">
    <source>
        <dbReference type="ARBA" id="ARBA00022553"/>
    </source>
</evidence>
<dbReference type="GO" id="GO:0005737">
    <property type="term" value="C:cytoplasm"/>
    <property type="evidence" value="ECO:0007669"/>
    <property type="project" value="UniProtKB-SubCell"/>
</dbReference>
<reference evidence="20" key="1">
    <citation type="submission" date="2019-06" db="EMBL/GenBank/DDBJ databases">
        <authorList>
            <consortium name="Wellcome Sanger Institute Data Sharing"/>
        </authorList>
    </citation>
    <scope>NUCLEOTIDE SEQUENCE [LARGE SCALE GENOMIC DNA]</scope>
</reference>
<dbReference type="InterPro" id="IPR036514">
    <property type="entry name" value="SGNH_hydro_sf"/>
</dbReference>
<comment type="catalytic activity">
    <reaction evidence="9">
        <text>1-O-hexadecyl-2-acetyl-sn-glycero-3-phosphocholine + H2O = 1-O-hexadecyl-sn-glycero-3-phosphocholine + acetate + H(+)</text>
        <dbReference type="Rhea" id="RHEA:40479"/>
        <dbReference type="ChEBI" id="CHEBI:15377"/>
        <dbReference type="ChEBI" id="CHEBI:15378"/>
        <dbReference type="ChEBI" id="CHEBI:30089"/>
        <dbReference type="ChEBI" id="CHEBI:44811"/>
        <dbReference type="ChEBI" id="CHEBI:64496"/>
    </reaction>
    <physiologicalReaction direction="left-to-right" evidence="9">
        <dbReference type="Rhea" id="RHEA:40480"/>
    </physiologicalReaction>
</comment>
<dbReference type="InterPro" id="IPR013830">
    <property type="entry name" value="SGNH_hydro"/>
</dbReference>
<evidence type="ECO:0000256" key="17">
    <source>
        <dbReference type="ARBA" id="ARBA00048078"/>
    </source>
</evidence>
<keyword evidence="21" id="KW-1185">Reference proteome</keyword>
<evidence type="ECO:0000256" key="3">
    <source>
        <dbReference type="ARBA" id="ARBA00022490"/>
    </source>
</evidence>
<evidence type="ECO:0000256" key="7">
    <source>
        <dbReference type="ARBA" id="ARBA00022990"/>
    </source>
</evidence>
<evidence type="ECO:0000256" key="11">
    <source>
        <dbReference type="ARBA" id="ARBA00038184"/>
    </source>
</evidence>
<dbReference type="EC" id="3.1.1.47" evidence="2"/>
<evidence type="ECO:0000259" key="19">
    <source>
        <dbReference type="Pfam" id="PF13472"/>
    </source>
</evidence>
<comment type="subcellular location">
    <subcellularLocation>
        <location evidence="1">Cytoplasm</location>
    </subcellularLocation>
</comment>
<evidence type="ECO:0000256" key="6">
    <source>
        <dbReference type="ARBA" id="ARBA00022963"/>
    </source>
</evidence>
<dbReference type="GO" id="GO:0047179">
    <property type="term" value="F:platelet-activating factor acetyltransferase activity"/>
    <property type="evidence" value="ECO:0007669"/>
    <property type="project" value="TreeGrafter"/>
</dbReference>
<gene>
    <name evidence="20" type="primary">PAFAH1B3</name>
    <name evidence="20" type="synonym">pafah1b3</name>
</gene>
<evidence type="ECO:0000256" key="2">
    <source>
        <dbReference type="ARBA" id="ARBA00013201"/>
    </source>
</evidence>
<keyword evidence="3" id="KW-0963">Cytoplasm</keyword>
<accession>A0A667ZR34</accession>
<comment type="catalytic activity">
    <reaction evidence="17">
        <text>a 1-O-alkyl-2-acetyl-sn-glycero-3-phosphocholine + H2O = a 1-O-alkyl-sn-glycero-3-phosphocholine + acetate + H(+)</text>
        <dbReference type="Rhea" id="RHEA:17777"/>
        <dbReference type="ChEBI" id="CHEBI:15377"/>
        <dbReference type="ChEBI" id="CHEBI:15378"/>
        <dbReference type="ChEBI" id="CHEBI:30089"/>
        <dbReference type="ChEBI" id="CHEBI:30909"/>
        <dbReference type="ChEBI" id="CHEBI:36707"/>
        <dbReference type="EC" id="3.1.1.47"/>
    </reaction>
    <physiologicalReaction direction="left-to-right" evidence="17">
        <dbReference type="Rhea" id="RHEA:17778"/>
    </physiologicalReaction>
</comment>
<evidence type="ECO:0000256" key="5">
    <source>
        <dbReference type="ARBA" id="ARBA00022801"/>
    </source>
</evidence>
<evidence type="ECO:0000256" key="15">
    <source>
        <dbReference type="ARBA" id="ARBA00046067"/>
    </source>
</evidence>
<dbReference type="InParanoid" id="A0A667ZR34"/>
<keyword evidence="8" id="KW-0443">Lipid metabolism</keyword>
<dbReference type="GeneTree" id="ENSGT00950000183199"/>
<dbReference type="CDD" id="cd01820">
    <property type="entry name" value="PAF_acetylesterase_like"/>
    <property type="match status" value="1"/>
</dbReference>
<dbReference type="FunFam" id="3.40.50.1110:FF:000004">
    <property type="entry name" value="Platelet-activating factor acetylhydrolase IB subunit beta"/>
    <property type="match status" value="1"/>
</dbReference>
<keyword evidence="4" id="KW-0597">Phosphoprotein</keyword>
<name>A0A667ZR34_9TELE</name>
<organism evidence="20 21">
    <name type="scientific">Myripristis murdjan</name>
    <name type="common">pinecone soldierfish</name>
    <dbReference type="NCBI Taxonomy" id="586833"/>
    <lineage>
        <taxon>Eukaryota</taxon>
        <taxon>Metazoa</taxon>
        <taxon>Chordata</taxon>
        <taxon>Craniata</taxon>
        <taxon>Vertebrata</taxon>
        <taxon>Euteleostomi</taxon>
        <taxon>Actinopterygii</taxon>
        <taxon>Neopterygii</taxon>
        <taxon>Teleostei</taxon>
        <taxon>Neoteleostei</taxon>
        <taxon>Acanthomorphata</taxon>
        <taxon>Holocentriformes</taxon>
        <taxon>Holocentridae</taxon>
        <taxon>Myripristis</taxon>
    </lineage>
</organism>
<evidence type="ECO:0000313" key="20">
    <source>
        <dbReference type="Ensembl" id="ENSMMDP00005043282.1"/>
    </source>
</evidence>
<evidence type="ECO:0000256" key="12">
    <source>
        <dbReference type="ARBA" id="ARBA00044095"/>
    </source>
</evidence>
<comment type="subunit">
    <text evidence="16">Forms a catalytic dimer which is either homodimer (alpha1/alpha1 homodimer) or heterodimer with PAFAH1B2 (alpha1/alpha2 heterodimer). Component of the cytosolic (PAF-AH (I)) heterotetrameric enzyme, which is composed of PAFAH1B1 (beta), PAFAH1B2 (alpha2) and PAFAH1B3 (alpha1) subunits. The catalytic activity of the enzyme resides in the alpha1 (PAFAH1B3) and alpha2 (PAFAH1B2) subunits, whereas the beta subunit (PAFAH1B1) has regulatory activity. Trimer formation is not essential for the catalytic activity. Interacts with VLDLR; this interaction may modulate the Reelin pathway.</text>
</comment>
<evidence type="ECO:0000256" key="10">
    <source>
        <dbReference type="ARBA" id="ARBA00035804"/>
    </source>
</evidence>
<dbReference type="AlphaFoldDB" id="A0A667ZR34"/>
<dbReference type="Pfam" id="PF13472">
    <property type="entry name" value="Lipase_GDSL_2"/>
    <property type="match status" value="1"/>
</dbReference>
<evidence type="ECO:0000313" key="21">
    <source>
        <dbReference type="Proteomes" id="UP000472263"/>
    </source>
</evidence>
<evidence type="ECO:0000256" key="9">
    <source>
        <dbReference type="ARBA" id="ARBA00023721"/>
    </source>
</evidence>
<protein>
    <recommendedName>
        <fullName evidence="12">Platelet-activating factor acetylhydrolase IB subunit alpha1</fullName>
        <ecNumber evidence="2">3.1.1.47</ecNumber>
    </recommendedName>
    <alternativeName>
        <fullName evidence="14">PAF acetylhydrolase 29 kDa subunit</fullName>
    </alternativeName>
    <alternativeName>
        <fullName evidence="13">PAF-AH subunit gamma</fullName>
    </alternativeName>
</protein>
<evidence type="ECO:0000256" key="18">
    <source>
        <dbReference type="SAM" id="MobiDB-lite"/>
    </source>
</evidence>
<dbReference type="GO" id="GO:0003847">
    <property type="term" value="F:1-alkyl-2-acetylglycerophosphocholine esterase activity"/>
    <property type="evidence" value="ECO:0007669"/>
    <property type="project" value="UniProtKB-EC"/>
</dbReference>
<keyword evidence="7" id="KW-0007">Acetylation</keyword>
<keyword evidence="6" id="KW-0442">Lipid degradation</keyword>
<feature type="region of interest" description="Disordered" evidence="18">
    <location>
        <begin position="24"/>
        <end position="69"/>
    </location>
</feature>
<dbReference type="Ensembl" id="ENSMMDT00005044152.1">
    <property type="protein sequence ID" value="ENSMMDP00005043282.1"/>
    <property type="gene ID" value="ENSMMDG00005019909.1"/>
</dbReference>
<dbReference type="Proteomes" id="UP000472263">
    <property type="component" value="Chromosome 16"/>
</dbReference>
<evidence type="ECO:0000256" key="14">
    <source>
        <dbReference type="ARBA" id="ARBA00044307"/>
    </source>
</evidence>
<keyword evidence="5" id="KW-0378">Hydrolase</keyword>
<dbReference type="SUPFAM" id="SSF52266">
    <property type="entry name" value="SGNH hydrolase"/>
    <property type="match status" value="1"/>
</dbReference>
<evidence type="ECO:0000256" key="8">
    <source>
        <dbReference type="ARBA" id="ARBA00023098"/>
    </source>
</evidence>
<reference evidence="20" key="2">
    <citation type="submission" date="2025-08" db="UniProtKB">
        <authorList>
            <consortium name="Ensembl"/>
        </authorList>
    </citation>
    <scope>IDENTIFICATION</scope>
</reference>
<comment type="similarity">
    <text evidence="11">Belongs to the 'GDSL' lipolytic enzyme family. Platelet-activating factor acetylhydrolase IB beta/gamma subunits subfamily.</text>
</comment>
<dbReference type="PANTHER" id="PTHR11852">
    <property type="entry name" value="PLATELET-ACTIVATING FACTOR ACETYLHYDROLASE"/>
    <property type="match status" value="1"/>
</dbReference>
<dbReference type="Gene3D" id="3.40.50.1110">
    <property type="entry name" value="SGNH hydrolase"/>
    <property type="match status" value="1"/>
</dbReference>
<feature type="compositionally biased region" description="Basic and acidic residues" evidence="18">
    <location>
        <begin position="28"/>
        <end position="45"/>
    </location>
</feature>
<feature type="domain" description="SGNH hydrolase-type esterase" evidence="19">
    <location>
        <begin position="92"/>
        <end position="252"/>
    </location>
</feature>
<evidence type="ECO:0000256" key="13">
    <source>
        <dbReference type="ARBA" id="ARBA00044294"/>
    </source>
</evidence>
<reference evidence="20" key="3">
    <citation type="submission" date="2025-09" db="UniProtKB">
        <authorList>
            <consortium name="Ensembl"/>
        </authorList>
    </citation>
    <scope>IDENTIFICATION</scope>
</reference>
<evidence type="ECO:0000256" key="16">
    <source>
        <dbReference type="ARBA" id="ARBA00047139"/>
    </source>
</evidence>
<proteinExistence type="inferred from homology"/>